<dbReference type="InterPro" id="IPR016032">
    <property type="entry name" value="Sig_transdc_resp-reg_C-effctor"/>
</dbReference>
<keyword evidence="2" id="KW-0812">Transmembrane</keyword>
<dbReference type="EMBL" id="BMYI01000005">
    <property type="protein sequence ID" value="GHC21861.1"/>
    <property type="molecule type" value="Genomic_DNA"/>
</dbReference>
<protein>
    <submittedName>
        <fullName evidence="4">LuxR family transcriptional regulator</fullName>
    </submittedName>
</protein>
<dbReference type="InterPro" id="IPR000792">
    <property type="entry name" value="Tscrpt_reg_LuxR_C"/>
</dbReference>
<feature type="compositionally biased region" description="Basic and acidic residues" evidence="1">
    <location>
        <begin position="187"/>
        <end position="201"/>
    </location>
</feature>
<proteinExistence type="predicted"/>
<evidence type="ECO:0000313" key="5">
    <source>
        <dbReference type="Proteomes" id="UP000658305"/>
    </source>
</evidence>
<feature type="region of interest" description="Disordered" evidence="1">
    <location>
        <begin position="175"/>
        <end position="201"/>
    </location>
</feature>
<feature type="transmembrane region" description="Helical" evidence="2">
    <location>
        <begin position="57"/>
        <end position="77"/>
    </location>
</feature>
<dbReference type="Gene3D" id="1.10.10.10">
    <property type="entry name" value="Winged helix-like DNA-binding domain superfamily/Winged helix DNA-binding domain"/>
    <property type="match status" value="1"/>
</dbReference>
<name>A0ABQ3FG01_9RHOB</name>
<evidence type="ECO:0000256" key="1">
    <source>
        <dbReference type="SAM" id="MobiDB-lite"/>
    </source>
</evidence>
<feature type="transmembrane region" description="Helical" evidence="2">
    <location>
        <begin position="20"/>
        <end position="45"/>
    </location>
</feature>
<evidence type="ECO:0000313" key="4">
    <source>
        <dbReference type="EMBL" id="GHC21861.1"/>
    </source>
</evidence>
<comment type="caution">
    <text evidence="4">The sequence shown here is derived from an EMBL/GenBank/DDBJ whole genome shotgun (WGS) entry which is preliminary data.</text>
</comment>
<accession>A0ABQ3FG01</accession>
<dbReference type="InterPro" id="IPR036388">
    <property type="entry name" value="WH-like_DNA-bd_sf"/>
</dbReference>
<evidence type="ECO:0000256" key="2">
    <source>
        <dbReference type="SAM" id="Phobius"/>
    </source>
</evidence>
<keyword evidence="2" id="KW-0472">Membrane</keyword>
<organism evidence="4 5">
    <name type="scientific">Gemmobacter nanjingensis</name>
    <dbReference type="NCBI Taxonomy" id="488454"/>
    <lineage>
        <taxon>Bacteria</taxon>
        <taxon>Pseudomonadati</taxon>
        <taxon>Pseudomonadota</taxon>
        <taxon>Alphaproteobacteria</taxon>
        <taxon>Rhodobacterales</taxon>
        <taxon>Paracoccaceae</taxon>
        <taxon>Gemmobacter</taxon>
    </lineage>
</organism>
<gene>
    <name evidence="4" type="ORF">GCM10007291_21330</name>
</gene>
<dbReference type="SMART" id="SM00421">
    <property type="entry name" value="HTH_LUXR"/>
    <property type="match status" value="1"/>
</dbReference>
<dbReference type="CDD" id="cd06170">
    <property type="entry name" value="LuxR_C_like"/>
    <property type="match status" value="1"/>
</dbReference>
<dbReference type="Pfam" id="PF00196">
    <property type="entry name" value="GerE"/>
    <property type="match status" value="1"/>
</dbReference>
<dbReference type="SUPFAM" id="SSF46894">
    <property type="entry name" value="C-terminal effector domain of the bipartite response regulators"/>
    <property type="match status" value="1"/>
</dbReference>
<reference evidence="5" key="1">
    <citation type="journal article" date="2019" name="Int. J. Syst. Evol. Microbiol.">
        <title>The Global Catalogue of Microorganisms (GCM) 10K type strain sequencing project: providing services to taxonomists for standard genome sequencing and annotation.</title>
        <authorList>
            <consortium name="The Broad Institute Genomics Platform"/>
            <consortium name="The Broad Institute Genome Sequencing Center for Infectious Disease"/>
            <person name="Wu L."/>
            <person name="Ma J."/>
        </authorList>
    </citation>
    <scope>NUCLEOTIDE SEQUENCE [LARGE SCALE GENOMIC DNA]</scope>
    <source>
        <strain evidence="5">KCTC 23298</strain>
    </source>
</reference>
<sequence>MKGPGRNGLHRFLTRRPIGLAVLLLFQILCAAVFITDILSSVIGFNAGPLSWQFRELLELGAALGLVTGIALGAWALRLAMAERNVAEERLRRASGAFAEILEERFGEWGLTPAERDVALFAIKGLSTAQIAGLRETSEGTVKAQTNAIYRKAGVSGRPQLLSLFIDELMRDDDPLRLGAPGAPTAKPREPGVRSRDQSAA</sequence>
<feature type="domain" description="HTH luxR-type" evidence="3">
    <location>
        <begin position="108"/>
        <end position="165"/>
    </location>
</feature>
<dbReference type="Proteomes" id="UP000658305">
    <property type="component" value="Unassembled WGS sequence"/>
</dbReference>
<dbReference type="RefSeq" id="WP_054302410.1">
    <property type="nucleotide sequence ID" value="NZ_BMYI01000005.1"/>
</dbReference>
<keyword evidence="5" id="KW-1185">Reference proteome</keyword>
<keyword evidence="2" id="KW-1133">Transmembrane helix</keyword>
<evidence type="ECO:0000259" key="3">
    <source>
        <dbReference type="SMART" id="SM00421"/>
    </source>
</evidence>